<reference evidence="1 2" key="1">
    <citation type="submission" date="2021-06" db="EMBL/GenBank/DDBJ databases">
        <title>Caerostris extrusa draft genome.</title>
        <authorList>
            <person name="Kono N."/>
            <person name="Arakawa K."/>
        </authorList>
    </citation>
    <scope>NUCLEOTIDE SEQUENCE [LARGE SCALE GENOMIC DNA]</scope>
</reference>
<accession>A0AAV4S3U8</accession>
<dbReference type="EMBL" id="BPLR01008994">
    <property type="protein sequence ID" value="GIY28843.1"/>
    <property type="molecule type" value="Genomic_DNA"/>
</dbReference>
<evidence type="ECO:0000313" key="1">
    <source>
        <dbReference type="EMBL" id="GIY28843.1"/>
    </source>
</evidence>
<organism evidence="1 2">
    <name type="scientific">Caerostris extrusa</name>
    <name type="common">Bark spider</name>
    <name type="synonym">Caerostris bankana</name>
    <dbReference type="NCBI Taxonomy" id="172846"/>
    <lineage>
        <taxon>Eukaryota</taxon>
        <taxon>Metazoa</taxon>
        <taxon>Ecdysozoa</taxon>
        <taxon>Arthropoda</taxon>
        <taxon>Chelicerata</taxon>
        <taxon>Arachnida</taxon>
        <taxon>Araneae</taxon>
        <taxon>Araneomorphae</taxon>
        <taxon>Entelegynae</taxon>
        <taxon>Araneoidea</taxon>
        <taxon>Araneidae</taxon>
        <taxon>Caerostris</taxon>
    </lineage>
</organism>
<evidence type="ECO:0000313" key="2">
    <source>
        <dbReference type="Proteomes" id="UP001054945"/>
    </source>
</evidence>
<keyword evidence="2" id="KW-1185">Reference proteome</keyword>
<name>A0AAV4S3U8_CAEEX</name>
<protein>
    <submittedName>
        <fullName evidence="1">Uncharacterized protein</fullName>
    </submittedName>
</protein>
<dbReference type="AlphaFoldDB" id="A0AAV4S3U8"/>
<proteinExistence type="predicted"/>
<comment type="caution">
    <text evidence="1">The sequence shown here is derived from an EMBL/GenBank/DDBJ whole genome shotgun (WGS) entry which is preliminary data.</text>
</comment>
<sequence length="88" mass="9450">MTSMWCLIISYDPRHGPSIHDGGKRRLRVVGERIAPAGSLPMYGSSGKPATGQAGYRQPLKISSLIVPNWLPPMIKPSLSLALPLVTG</sequence>
<gene>
    <name evidence="1" type="ORF">CEXT_397901</name>
</gene>
<dbReference type="Proteomes" id="UP001054945">
    <property type="component" value="Unassembled WGS sequence"/>
</dbReference>